<keyword evidence="5" id="KW-0067">ATP-binding</keyword>
<keyword evidence="10" id="KW-1185">Reference proteome</keyword>
<dbReference type="PANTHER" id="PTHR27001">
    <property type="entry name" value="OS01G0253100 PROTEIN"/>
    <property type="match status" value="1"/>
</dbReference>
<evidence type="ECO:0000259" key="8">
    <source>
        <dbReference type="PROSITE" id="PS50011"/>
    </source>
</evidence>
<evidence type="ECO:0000313" key="9">
    <source>
        <dbReference type="EMBL" id="NWR19787.1"/>
    </source>
</evidence>
<dbReference type="InterPro" id="IPR011029">
    <property type="entry name" value="DEATH-like_dom_sf"/>
</dbReference>
<dbReference type="GO" id="GO:0004672">
    <property type="term" value="F:protein kinase activity"/>
    <property type="evidence" value="ECO:0007669"/>
    <property type="project" value="InterPro"/>
</dbReference>
<protein>
    <recommendedName>
        <fullName evidence="3">Interleukin-1 receptor-associated kinase-like 2</fullName>
    </recommendedName>
</protein>
<dbReference type="InterPro" id="IPR000719">
    <property type="entry name" value="Prot_kinase_dom"/>
</dbReference>
<comment type="subunit">
    <text evidence="6">Interacts with MYD88. IL-1 stimulation leads to the formation of a signaling complex which dissociates from the IL-1 receptor following the binding of PELI1.</text>
</comment>
<name>A0A7K4VBI7_9EMBE</name>
<dbReference type="PROSITE" id="PS50011">
    <property type="entry name" value="PROTEIN_KINASE_DOM"/>
    <property type="match status" value="1"/>
</dbReference>
<organism evidence="9 10">
    <name type="scientific">Emberiza fucata</name>
    <dbReference type="NCBI Taxonomy" id="337179"/>
    <lineage>
        <taxon>Eukaryota</taxon>
        <taxon>Metazoa</taxon>
        <taxon>Chordata</taxon>
        <taxon>Craniata</taxon>
        <taxon>Vertebrata</taxon>
        <taxon>Euteleostomi</taxon>
        <taxon>Archelosauria</taxon>
        <taxon>Archosauria</taxon>
        <taxon>Dinosauria</taxon>
        <taxon>Saurischia</taxon>
        <taxon>Theropoda</taxon>
        <taxon>Coelurosauria</taxon>
        <taxon>Aves</taxon>
        <taxon>Neognathae</taxon>
        <taxon>Neoaves</taxon>
        <taxon>Telluraves</taxon>
        <taxon>Australaves</taxon>
        <taxon>Passeriformes</taxon>
        <taxon>Passeroidea</taxon>
        <taxon>Fringillidae</taxon>
        <taxon>Emberizinae</taxon>
        <taxon>Emberizini</taxon>
        <taxon>Emberiza</taxon>
    </lineage>
</organism>
<dbReference type="FunFam" id="1.10.510.10:FF:000586">
    <property type="entry name" value="Interleukin-1 receptor-associated kinase-like 2"/>
    <property type="match status" value="1"/>
</dbReference>
<evidence type="ECO:0000256" key="5">
    <source>
        <dbReference type="ARBA" id="ARBA00022840"/>
    </source>
</evidence>
<keyword evidence="4" id="KW-0547">Nucleotide-binding</keyword>
<sequence>PALYIHSMPAWVLEDFCQKMDCLSDYDWMRFASYVITDQTELRKIKCMEKTGISITRELMWWWGVRLATVQQLLDLLQGLQLYRAAQVILDWISASSISSPEKEEPEPPKQIIPVPATEGKRRDKENAISLLPPPDSSHLGAVPSGSAISEGALYSLPAPPPPPRDLLNSLQSNPPVLSSVKPCSSCAPQQETMADLPSGSLLWTQREIANATNSFSDKNRICEGTFADVYKGQRNNMVFVIKRLKEASTAPFCRRGCLECTSPDSTQRFFHTEVQICFRCCHINILQLLGFSVETGSHCLIYPYLPNGSLQNRLQCHDDSAPLTWEMRISISLGVVRAVEYLHNFGILHGNIKSSNVLLDENFTPKLGHSGLRLHSSDKKSEYAVMKTKVLQASLTYLPEDFVRHGQLTEKVDIFSCGVVLAEILTGMKALDEDRHPIYLKDMIADEIQTAKESSDSKGKNLEKLAAKEICCKYLDRKAGHLLEEVAVDFASAICLCLRKKNLNIAEIREMMEMAENKVKEHYICGSSTCGFSMNTPEETDDETASVSVDVPSAVGNKEESRQAAVLSSVSPCAPDACGLYVSRVPCESDESSSFIWNPPEKSAEELPGHKCTNLEEEAGCDGRISQGQGLQEGGLACARGDAVLQTAAAAQGTCAQGHTDLGPSCAPQGKGA</sequence>
<dbReference type="InterPro" id="IPR011009">
    <property type="entry name" value="Kinase-like_dom_sf"/>
</dbReference>
<evidence type="ECO:0000256" key="2">
    <source>
        <dbReference type="ARBA" id="ARBA00008718"/>
    </source>
</evidence>
<dbReference type="AlphaFoldDB" id="A0A7K4VBI7"/>
<accession>A0A7K4VBI7</accession>
<dbReference type="Pfam" id="PF00069">
    <property type="entry name" value="Pkinase"/>
    <property type="match status" value="1"/>
</dbReference>
<comment type="function">
    <text evidence="1">Binds to the IL-1 type I receptor following IL-1 engagement, triggering intracellular signaling cascades leading to transcriptional up-regulation and mRNA stabilization.</text>
</comment>
<evidence type="ECO:0000256" key="6">
    <source>
        <dbReference type="ARBA" id="ARBA00025971"/>
    </source>
</evidence>
<feature type="region of interest" description="Disordered" evidence="7">
    <location>
        <begin position="99"/>
        <end position="123"/>
    </location>
</feature>
<proteinExistence type="inferred from homology"/>
<dbReference type="InterPro" id="IPR042151">
    <property type="entry name" value="Death_IRAK2"/>
</dbReference>
<dbReference type="GO" id="GO:0007165">
    <property type="term" value="P:signal transduction"/>
    <property type="evidence" value="ECO:0007669"/>
    <property type="project" value="InterPro"/>
</dbReference>
<dbReference type="EMBL" id="VYZJ01000422">
    <property type="protein sequence ID" value="NWR19787.1"/>
    <property type="molecule type" value="Genomic_DNA"/>
</dbReference>
<dbReference type="FunFam" id="1.10.533.10:FF:000030">
    <property type="entry name" value="Interleukin-1 receptor-associated kinase-like 2"/>
    <property type="match status" value="1"/>
</dbReference>
<comment type="similarity">
    <text evidence="2">Belongs to the protein kinase superfamily. TKL Ser/Thr protein kinase family. Pelle subfamily.</text>
</comment>
<feature type="non-terminal residue" evidence="9">
    <location>
        <position position="674"/>
    </location>
</feature>
<dbReference type="Gene3D" id="3.30.200.20">
    <property type="entry name" value="Phosphorylase Kinase, domain 1"/>
    <property type="match status" value="1"/>
</dbReference>
<dbReference type="Proteomes" id="UP000580681">
    <property type="component" value="Unassembled WGS sequence"/>
</dbReference>
<evidence type="ECO:0000256" key="3">
    <source>
        <dbReference type="ARBA" id="ARBA00022012"/>
    </source>
</evidence>
<dbReference type="InterPro" id="IPR000488">
    <property type="entry name" value="Death_dom"/>
</dbReference>
<dbReference type="Gene3D" id="1.10.510.10">
    <property type="entry name" value="Transferase(Phosphotransferase) domain 1"/>
    <property type="match status" value="1"/>
</dbReference>
<dbReference type="GO" id="GO:0005524">
    <property type="term" value="F:ATP binding"/>
    <property type="evidence" value="ECO:0007669"/>
    <property type="project" value="UniProtKB-KW"/>
</dbReference>
<dbReference type="PANTHER" id="PTHR27001:SF934">
    <property type="entry name" value="INTERLEUKIN-1 RECEPTOR-ASSOCIATED KINASE-LIKE 2"/>
    <property type="match status" value="1"/>
</dbReference>
<evidence type="ECO:0000256" key="7">
    <source>
        <dbReference type="SAM" id="MobiDB-lite"/>
    </source>
</evidence>
<gene>
    <name evidence="9" type="primary">Irak2</name>
    <name evidence="9" type="ORF">EMBFUC_R01986</name>
</gene>
<evidence type="ECO:0000313" key="10">
    <source>
        <dbReference type="Proteomes" id="UP000580681"/>
    </source>
</evidence>
<dbReference type="Pfam" id="PF00531">
    <property type="entry name" value="Death"/>
    <property type="match status" value="1"/>
</dbReference>
<comment type="caution">
    <text evidence="9">The sequence shown here is derived from an EMBL/GenBank/DDBJ whole genome shotgun (WGS) entry which is preliminary data.</text>
</comment>
<evidence type="ECO:0000256" key="4">
    <source>
        <dbReference type="ARBA" id="ARBA00022741"/>
    </source>
</evidence>
<dbReference type="FunFam" id="3.30.200.20:FF:000412">
    <property type="entry name" value="interleukin-1 receptor-associated kinase-like 2"/>
    <property type="match status" value="1"/>
</dbReference>
<feature type="domain" description="Protein kinase" evidence="8">
    <location>
        <begin position="216"/>
        <end position="525"/>
    </location>
</feature>
<reference evidence="9 10" key="1">
    <citation type="submission" date="2019-09" db="EMBL/GenBank/DDBJ databases">
        <title>Bird 10,000 Genomes (B10K) Project - Family phase.</title>
        <authorList>
            <person name="Zhang G."/>
        </authorList>
    </citation>
    <scope>NUCLEOTIDE SEQUENCE [LARGE SCALE GENOMIC DNA]</scope>
    <source>
        <strain evidence="9">B10K-DU-015-11</strain>
        <tissue evidence="9">Mixed tissue sample</tissue>
    </source>
</reference>
<evidence type="ECO:0000256" key="1">
    <source>
        <dbReference type="ARBA" id="ARBA00002102"/>
    </source>
</evidence>
<dbReference type="SUPFAM" id="SSF47986">
    <property type="entry name" value="DEATH domain"/>
    <property type="match status" value="1"/>
</dbReference>
<feature type="non-terminal residue" evidence="9">
    <location>
        <position position="1"/>
    </location>
</feature>
<dbReference type="Gene3D" id="1.10.533.10">
    <property type="entry name" value="Death Domain, Fas"/>
    <property type="match status" value="1"/>
</dbReference>
<dbReference type="GO" id="GO:0005886">
    <property type="term" value="C:plasma membrane"/>
    <property type="evidence" value="ECO:0007669"/>
    <property type="project" value="TreeGrafter"/>
</dbReference>
<dbReference type="CDD" id="cd08795">
    <property type="entry name" value="Death_IRAK2"/>
    <property type="match status" value="1"/>
</dbReference>
<dbReference type="SUPFAM" id="SSF56112">
    <property type="entry name" value="Protein kinase-like (PK-like)"/>
    <property type="match status" value="1"/>
</dbReference>